<name>A0A317XQB0_9BASI</name>
<proteinExistence type="predicted"/>
<organism evidence="7 8">
    <name type="scientific">Testicularia cyperi</name>
    <dbReference type="NCBI Taxonomy" id="1882483"/>
    <lineage>
        <taxon>Eukaryota</taxon>
        <taxon>Fungi</taxon>
        <taxon>Dikarya</taxon>
        <taxon>Basidiomycota</taxon>
        <taxon>Ustilaginomycotina</taxon>
        <taxon>Ustilaginomycetes</taxon>
        <taxon>Ustilaginales</taxon>
        <taxon>Anthracoideaceae</taxon>
        <taxon>Testicularia</taxon>
    </lineage>
</organism>
<dbReference type="GO" id="GO:0008270">
    <property type="term" value="F:zinc ion binding"/>
    <property type="evidence" value="ECO:0007669"/>
    <property type="project" value="UniProtKB-KW"/>
</dbReference>
<dbReference type="InParanoid" id="A0A317XQB0"/>
<evidence type="ECO:0000256" key="2">
    <source>
        <dbReference type="ARBA" id="ARBA00022771"/>
    </source>
</evidence>
<accession>A0A317XQB0</accession>
<evidence type="ECO:0000256" key="3">
    <source>
        <dbReference type="ARBA" id="ARBA00022833"/>
    </source>
</evidence>
<dbReference type="PANTHER" id="PTHR14677">
    <property type="entry name" value="ARSENITE INDUCUBLE RNA ASSOCIATED PROTEIN AIP-1-RELATED"/>
    <property type="match status" value="1"/>
</dbReference>
<dbReference type="STRING" id="1882483.A0A317XQB0"/>
<dbReference type="PROSITE" id="PS51039">
    <property type="entry name" value="ZF_AN1"/>
    <property type="match status" value="1"/>
</dbReference>
<evidence type="ECO:0000313" key="8">
    <source>
        <dbReference type="Proteomes" id="UP000246740"/>
    </source>
</evidence>
<dbReference type="PANTHER" id="PTHR14677:SF40">
    <property type="entry name" value="CDC48-ASSOCIATED UBIQUITIN-LIKE_ZINC FINGER PROTEIN 1"/>
    <property type="match status" value="1"/>
</dbReference>
<dbReference type="AlphaFoldDB" id="A0A317XQB0"/>
<dbReference type="EMBL" id="KZ819193">
    <property type="protein sequence ID" value="PWZ00282.1"/>
    <property type="molecule type" value="Genomic_DNA"/>
</dbReference>
<dbReference type="InterPro" id="IPR035896">
    <property type="entry name" value="AN1-like_Znf"/>
</dbReference>
<keyword evidence="8" id="KW-1185">Reference proteome</keyword>
<keyword evidence="1" id="KW-0479">Metal-binding</keyword>
<sequence>MEVGKHCQLSTCSRLSFLPVSCAYCSSTFCESHFLPEQHQCTDPSIANSVLSEEELLRRLAGSGAGGRLPCQRKGCKKLSFEVTTDAAGSSSNTGHITQARSFTHKAPRCERCRGFFCAAHRSAIAHGCKAPAPLTEGQLKMKAAEDRKKKAASVLAKHFPNHKK</sequence>
<protein>
    <recommendedName>
        <fullName evidence="6">AN1-type domain-containing protein</fullName>
    </recommendedName>
</protein>
<dbReference type="Pfam" id="PF01428">
    <property type="entry name" value="zf-AN1"/>
    <property type="match status" value="1"/>
</dbReference>
<evidence type="ECO:0000256" key="5">
    <source>
        <dbReference type="SAM" id="MobiDB-lite"/>
    </source>
</evidence>
<dbReference type="InterPro" id="IPR000058">
    <property type="entry name" value="Znf_AN1"/>
</dbReference>
<keyword evidence="2 4" id="KW-0863">Zinc-finger</keyword>
<evidence type="ECO:0000313" key="7">
    <source>
        <dbReference type="EMBL" id="PWZ00282.1"/>
    </source>
</evidence>
<dbReference type="Proteomes" id="UP000246740">
    <property type="component" value="Unassembled WGS sequence"/>
</dbReference>
<gene>
    <name evidence="7" type="ORF">BCV70DRAFT_107724</name>
</gene>
<keyword evidence="3" id="KW-0862">Zinc</keyword>
<evidence type="ECO:0000256" key="4">
    <source>
        <dbReference type="PROSITE-ProRule" id="PRU00449"/>
    </source>
</evidence>
<dbReference type="SUPFAM" id="SSF118310">
    <property type="entry name" value="AN1-like Zinc finger"/>
    <property type="match status" value="2"/>
</dbReference>
<dbReference type="Gene3D" id="4.10.1110.10">
    <property type="entry name" value="AN1-like Zinc finger"/>
    <property type="match status" value="2"/>
</dbReference>
<dbReference type="OrthoDB" id="431929at2759"/>
<feature type="region of interest" description="Disordered" evidence="5">
    <location>
        <begin position="146"/>
        <end position="165"/>
    </location>
</feature>
<dbReference type="SMART" id="SM00154">
    <property type="entry name" value="ZnF_AN1"/>
    <property type="match status" value="2"/>
</dbReference>
<dbReference type="GO" id="GO:0005737">
    <property type="term" value="C:cytoplasm"/>
    <property type="evidence" value="ECO:0007669"/>
    <property type="project" value="TreeGrafter"/>
</dbReference>
<evidence type="ECO:0000259" key="6">
    <source>
        <dbReference type="PROSITE" id="PS51039"/>
    </source>
</evidence>
<reference evidence="7 8" key="1">
    <citation type="journal article" date="2018" name="Mol. Biol. Evol.">
        <title>Broad Genomic Sampling Reveals a Smut Pathogenic Ancestry of the Fungal Clade Ustilaginomycotina.</title>
        <authorList>
            <person name="Kijpornyongpan T."/>
            <person name="Mondo S.J."/>
            <person name="Barry K."/>
            <person name="Sandor L."/>
            <person name="Lee J."/>
            <person name="Lipzen A."/>
            <person name="Pangilinan J."/>
            <person name="LaButti K."/>
            <person name="Hainaut M."/>
            <person name="Henrissat B."/>
            <person name="Grigoriev I.V."/>
            <person name="Spatafora J.W."/>
            <person name="Aime M.C."/>
        </authorList>
    </citation>
    <scope>NUCLEOTIDE SEQUENCE [LARGE SCALE GENOMIC DNA]</scope>
    <source>
        <strain evidence="7 8">MCA 3645</strain>
    </source>
</reference>
<feature type="domain" description="AN1-type" evidence="6">
    <location>
        <begin position="1"/>
        <end position="49"/>
    </location>
</feature>
<evidence type="ECO:0000256" key="1">
    <source>
        <dbReference type="ARBA" id="ARBA00022723"/>
    </source>
</evidence>